<comment type="pathway">
    <text evidence="2">Protein modification; protein glycosylation.</text>
</comment>
<dbReference type="EMBL" id="CAJPEV010000095">
    <property type="protein sequence ID" value="CAG0880473.1"/>
    <property type="molecule type" value="Genomic_DNA"/>
</dbReference>
<dbReference type="FunFam" id="3.40.50.11660:FF:000004">
    <property type="entry name" value="Glycoprotein 3-alpha-L-fucosyltransferase A"/>
    <property type="match status" value="1"/>
</dbReference>
<evidence type="ECO:0000256" key="1">
    <source>
        <dbReference type="ARBA" id="ARBA00004447"/>
    </source>
</evidence>
<evidence type="ECO:0000259" key="13">
    <source>
        <dbReference type="Pfam" id="PF00852"/>
    </source>
</evidence>
<accession>A0A7R9A330</accession>
<dbReference type="SUPFAM" id="SSF53756">
    <property type="entry name" value="UDP-Glycosyltransferase/glycogen phosphorylase"/>
    <property type="match status" value="1"/>
</dbReference>
<evidence type="ECO:0000313" key="15">
    <source>
        <dbReference type="EMBL" id="CAD7241089.1"/>
    </source>
</evidence>
<evidence type="ECO:0000313" key="16">
    <source>
        <dbReference type="Proteomes" id="UP000677054"/>
    </source>
</evidence>
<dbReference type="InterPro" id="IPR031481">
    <property type="entry name" value="Glyco_tran_10_N"/>
</dbReference>
<dbReference type="InterPro" id="IPR038577">
    <property type="entry name" value="GT10-like_C_sf"/>
</dbReference>
<reference evidence="15" key="1">
    <citation type="submission" date="2020-11" db="EMBL/GenBank/DDBJ databases">
        <authorList>
            <person name="Tran Van P."/>
        </authorList>
    </citation>
    <scope>NUCLEOTIDE SEQUENCE</scope>
</reference>
<evidence type="ECO:0000256" key="12">
    <source>
        <dbReference type="RuleBase" id="RU003832"/>
    </source>
</evidence>
<feature type="domain" description="Fucosyltransferase C-terminal" evidence="13">
    <location>
        <begin position="83"/>
        <end position="269"/>
    </location>
</feature>
<protein>
    <recommendedName>
        <fullName evidence="12">Fucosyltransferase</fullName>
        <ecNumber evidence="12">2.4.1.-</ecNumber>
    </recommendedName>
</protein>
<dbReference type="EC" id="2.4.1.-" evidence="12"/>
<evidence type="ECO:0000259" key="14">
    <source>
        <dbReference type="Pfam" id="PF17039"/>
    </source>
</evidence>
<keyword evidence="8" id="KW-1133">Transmembrane helix</keyword>
<organism evidence="15">
    <name type="scientific">Darwinula stevensoni</name>
    <dbReference type="NCBI Taxonomy" id="69355"/>
    <lineage>
        <taxon>Eukaryota</taxon>
        <taxon>Metazoa</taxon>
        <taxon>Ecdysozoa</taxon>
        <taxon>Arthropoda</taxon>
        <taxon>Crustacea</taxon>
        <taxon>Oligostraca</taxon>
        <taxon>Ostracoda</taxon>
        <taxon>Podocopa</taxon>
        <taxon>Podocopida</taxon>
        <taxon>Darwinulocopina</taxon>
        <taxon>Darwinuloidea</taxon>
        <taxon>Darwinulidae</taxon>
        <taxon>Darwinula</taxon>
    </lineage>
</organism>
<dbReference type="Proteomes" id="UP000677054">
    <property type="component" value="Unassembled WGS sequence"/>
</dbReference>
<evidence type="ECO:0000256" key="7">
    <source>
        <dbReference type="ARBA" id="ARBA00022968"/>
    </source>
</evidence>
<sequence>MFVPVYVFAPVITDARCEESRCDFTHDRDSVASSDAVLFNLEEIFSVDGGLDLPKRSRPDQTWILLLLEAPYHSRLDLERTIANKKGKVAWIASHCNTMSRREEYVGQLARYIEVHVYGRCGPRSCGRVLRLMDPFADSRCHRRLGRTYKFFLAFENSLCRDYATEKFYLALKHDMVPVVMASAADYDSIAPRNSFIKADDFPSPKDLAHYLHLLDANDDLYGEYLKWKRDFRVELGFPFDPLVCDLCSKLHGVRSPSRSRAHRSLYEWYVNESACRVFDVSHLRFQPVSTDELGGSYDGPGDDEWKKLFADREIESRSQ</sequence>
<keyword evidence="16" id="KW-1185">Reference proteome</keyword>
<evidence type="ECO:0000256" key="10">
    <source>
        <dbReference type="ARBA" id="ARBA00023136"/>
    </source>
</evidence>
<evidence type="ECO:0000256" key="5">
    <source>
        <dbReference type="ARBA" id="ARBA00022679"/>
    </source>
</evidence>
<dbReference type="Gene3D" id="3.40.50.11660">
    <property type="entry name" value="Glycosyl transferase family 10, C-terminal domain"/>
    <property type="match status" value="1"/>
</dbReference>
<name>A0A7R9A330_9CRUS</name>
<evidence type="ECO:0000256" key="6">
    <source>
        <dbReference type="ARBA" id="ARBA00022692"/>
    </source>
</evidence>
<dbReference type="UniPathway" id="UPA00378"/>
<dbReference type="GO" id="GO:0032580">
    <property type="term" value="C:Golgi cisterna membrane"/>
    <property type="evidence" value="ECO:0007669"/>
    <property type="project" value="UniProtKB-SubCell"/>
</dbReference>
<dbReference type="InterPro" id="IPR001503">
    <property type="entry name" value="Glyco_trans_10"/>
</dbReference>
<dbReference type="EMBL" id="LR899612">
    <property type="protein sequence ID" value="CAD7241089.1"/>
    <property type="molecule type" value="Genomic_DNA"/>
</dbReference>
<evidence type="ECO:0000256" key="11">
    <source>
        <dbReference type="ARBA" id="ARBA00023180"/>
    </source>
</evidence>
<dbReference type="PANTHER" id="PTHR48438">
    <property type="entry name" value="ALPHA-(1,3)-FUCOSYLTRANSFERASE C-RELATED"/>
    <property type="match status" value="1"/>
</dbReference>
<comment type="similarity">
    <text evidence="3 12">Belongs to the glycosyltransferase 10 family.</text>
</comment>
<keyword evidence="5 12" id="KW-0808">Transferase</keyword>
<comment type="subcellular location">
    <subcellularLocation>
        <location evidence="1 12">Golgi apparatus</location>
        <location evidence="1 12">Golgi stack membrane</location>
        <topology evidence="1 12">Single-pass type II membrane protein</topology>
    </subcellularLocation>
</comment>
<keyword evidence="9 12" id="KW-0333">Golgi apparatus</keyword>
<evidence type="ECO:0000256" key="9">
    <source>
        <dbReference type="ARBA" id="ARBA00023034"/>
    </source>
</evidence>
<keyword evidence="10" id="KW-0472">Membrane</keyword>
<keyword evidence="7" id="KW-0735">Signal-anchor</keyword>
<gene>
    <name evidence="15" type="ORF">DSTB1V02_LOCUS1091</name>
</gene>
<dbReference type="InterPro" id="IPR055270">
    <property type="entry name" value="Glyco_tran_10_C"/>
</dbReference>
<dbReference type="PANTHER" id="PTHR48438:SF1">
    <property type="entry name" value="ALPHA-(1,3)-FUCOSYLTRANSFERASE C-RELATED"/>
    <property type="match status" value="1"/>
</dbReference>
<keyword evidence="6 12" id="KW-0812">Transmembrane</keyword>
<dbReference type="Pfam" id="PF17039">
    <property type="entry name" value="Glyco_tran_10_N"/>
    <property type="match status" value="1"/>
</dbReference>
<evidence type="ECO:0000256" key="8">
    <source>
        <dbReference type="ARBA" id="ARBA00022989"/>
    </source>
</evidence>
<feature type="domain" description="Fucosyltransferase N-terminal" evidence="14">
    <location>
        <begin position="16"/>
        <end position="75"/>
    </location>
</feature>
<evidence type="ECO:0000256" key="2">
    <source>
        <dbReference type="ARBA" id="ARBA00004922"/>
    </source>
</evidence>
<dbReference type="GO" id="GO:0008417">
    <property type="term" value="F:fucosyltransferase activity"/>
    <property type="evidence" value="ECO:0007669"/>
    <property type="project" value="InterPro"/>
</dbReference>
<keyword evidence="11" id="KW-0325">Glycoprotein</keyword>
<dbReference type="AlphaFoldDB" id="A0A7R9A330"/>
<keyword evidence="4 12" id="KW-0328">Glycosyltransferase</keyword>
<dbReference type="OrthoDB" id="427096at2759"/>
<proteinExistence type="inferred from homology"/>
<dbReference type="Pfam" id="PF00852">
    <property type="entry name" value="Glyco_transf_10"/>
    <property type="match status" value="1"/>
</dbReference>
<evidence type="ECO:0000256" key="4">
    <source>
        <dbReference type="ARBA" id="ARBA00022676"/>
    </source>
</evidence>
<evidence type="ECO:0000256" key="3">
    <source>
        <dbReference type="ARBA" id="ARBA00008919"/>
    </source>
</evidence>